<dbReference type="EMBL" id="PDCP01000013">
    <property type="protein sequence ID" value="PEG39758.1"/>
    <property type="molecule type" value="Genomic_DNA"/>
</dbReference>
<dbReference type="AlphaFoldDB" id="A0A2A7N8J3"/>
<accession>A0A2A7N8J3</accession>
<proteinExistence type="predicted"/>
<gene>
    <name evidence="1" type="ORF">CQY20_09395</name>
</gene>
<dbReference type="Gene3D" id="2.30.110.10">
    <property type="entry name" value="Electron Transport, Fmn-binding Protein, Chain A"/>
    <property type="match status" value="1"/>
</dbReference>
<protein>
    <submittedName>
        <fullName evidence="1">Nitroreductase</fullName>
    </submittedName>
</protein>
<evidence type="ECO:0000313" key="1">
    <source>
        <dbReference type="EMBL" id="PEG39758.1"/>
    </source>
</evidence>
<organism evidence="1 2">
    <name type="scientific">Mycolicibacterium agri</name>
    <name type="common">Mycobacterium agri</name>
    <dbReference type="NCBI Taxonomy" id="36811"/>
    <lineage>
        <taxon>Bacteria</taxon>
        <taxon>Bacillati</taxon>
        <taxon>Actinomycetota</taxon>
        <taxon>Actinomycetes</taxon>
        <taxon>Mycobacteriales</taxon>
        <taxon>Mycobacteriaceae</taxon>
        <taxon>Mycolicibacterium</taxon>
    </lineage>
</organism>
<dbReference type="InterPro" id="IPR012349">
    <property type="entry name" value="Split_barrel_FMN-bd"/>
</dbReference>
<dbReference type="Pfam" id="PF04075">
    <property type="entry name" value="F420H2_quin_red"/>
    <property type="match status" value="1"/>
</dbReference>
<dbReference type="OrthoDB" id="3169239at2"/>
<dbReference type="GO" id="GO:0016491">
    <property type="term" value="F:oxidoreductase activity"/>
    <property type="evidence" value="ECO:0007669"/>
    <property type="project" value="InterPro"/>
</dbReference>
<evidence type="ECO:0000313" key="2">
    <source>
        <dbReference type="Proteomes" id="UP000220914"/>
    </source>
</evidence>
<name>A0A2A7N8J3_MYCAG</name>
<dbReference type="SUPFAM" id="SSF50475">
    <property type="entry name" value="FMN-binding split barrel"/>
    <property type="match status" value="1"/>
</dbReference>
<sequence>MVHRRVQLMAVDTRKAVRKFRFERQLGRLMFNPLVAALDKIGVRASSVVELETVGAKTGLPRRVPLTGRADDTGVWVISQHGRRAGWAHNITANPNVRVGNEWRTGTAAFVPDDDVVARARSFGGHSKLSQSATALGMRALQSDPISVRITYT</sequence>
<dbReference type="Proteomes" id="UP000220914">
    <property type="component" value="Unassembled WGS sequence"/>
</dbReference>
<dbReference type="InterPro" id="IPR004378">
    <property type="entry name" value="F420H2_quin_Rdtase"/>
</dbReference>
<dbReference type="NCBIfam" id="TIGR00026">
    <property type="entry name" value="hi_GC_TIGR00026"/>
    <property type="match status" value="1"/>
</dbReference>
<reference evidence="1 2" key="1">
    <citation type="submission" date="2017-10" db="EMBL/GenBank/DDBJ databases">
        <title>The new phylogeny of genus Mycobacterium.</title>
        <authorList>
            <person name="Tortoli E."/>
            <person name="Trovato A."/>
            <person name="Cirillo D.M."/>
        </authorList>
    </citation>
    <scope>NUCLEOTIDE SEQUENCE [LARGE SCALE GENOMIC DNA]</scope>
    <source>
        <strain evidence="1 2">CCUG37673</strain>
    </source>
</reference>
<comment type="caution">
    <text evidence="1">The sequence shown here is derived from an EMBL/GenBank/DDBJ whole genome shotgun (WGS) entry which is preliminary data.</text>
</comment>
<keyword evidence="2" id="KW-1185">Reference proteome</keyword>